<reference evidence="2" key="1">
    <citation type="submission" date="2021-04" db="EMBL/GenBank/DDBJ databases">
        <title>Oceanospirillales bacteria with DddD are important DMSP degraders in coastal seawater.</title>
        <authorList>
            <person name="Liu J."/>
        </authorList>
    </citation>
    <scope>NUCLEOTIDE SEQUENCE</scope>
    <source>
        <strain evidence="2">GY6</strain>
    </source>
</reference>
<keyword evidence="1" id="KW-0812">Transmembrane</keyword>
<keyword evidence="1" id="KW-0472">Membrane</keyword>
<dbReference type="Pfam" id="PF09626">
    <property type="entry name" value="DHC"/>
    <property type="match status" value="1"/>
</dbReference>
<sequence>MLKVSVKKIAGYLRWGVAGSFIVAAWGLGLTGVSNASGTYSAGQTATAEAAAYREECGACHVAYPSGLLPAASWTTIMTTLDEHFGENAEMTAESAAMISAYLTDNAGKAGRGVLKRIKGDAHLRITELPYFVRKHDEVPGRMVSGNKEVGSFSNCNACHQRAERGDFDEDSVRIPGYGRWDD</sequence>
<accession>A0ABY5GS02</accession>
<protein>
    <submittedName>
        <fullName evidence="2">Diheme cytochrome c</fullName>
    </submittedName>
</protein>
<name>A0ABY5GS02_9GAMM</name>
<feature type="transmembrane region" description="Helical" evidence="1">
    <location>
        <begin position="12"/>
        <end position="33"/>
    </location>
</feature>
<keyword evidence="3" id="KW-1185">Reference proteome</keyword>
<dbReference type="EMBL" id="CP073344">
    <property type="protein sequence ID" value="UTW02223.1"/>
    <property type="molecule type" value="Genomic_DNA"/>
</dbReference>
<evidence type="ECO:0000256" key="1">
    <source>
        <dbReference type="SAM" id="Phobius"/>
    </source>
</evidence>
<keyword evidence="1" id="KW-1133">Transmembrane helix</keyword>
<dbReference type="InterPro" id="IPR018588">
    <property type="entry name" value="Dihaem_cytochrome-c"/>
</dbReference>
<evidence type="ECO:0000313" key="3">
    <source>
        <dbReference type="Proteomes" id="UP001059950"/>
    </source>
</evidence>
<organism evidence="2 3">
    <name type="scientific">Amphritea atlantica</name>
    <dbReference type="NCBI Taxonomy" id="355243"/>
    <lineage>
        <taxon>Bacteria</taxon>
        <taxon>Pseudomonadati</taxon>
        <taxon>Pseudomonadota</taxon>
        <taxon>Gammaproteobacteria</taxon>
        <taxon>Oceanospirillales</taxon>
        <taxon>Oceanospirillaceae</taxon>
        <taxon>Amphritea</taxon>
    </lineage>
</organism>
<evidence type="ECO:0000313" key="2">
    <source>
        <dbReference type="EMBL" id="UTW02223.1"/>
    </source>
</evidence>
<proteinExistence type="predicted"/>
<dbReference type="Proteomes" id="UP001059950">
    <property type="component" value="Chromosome"/>
</dbReference>
<gene>
    <name evidence="2" type="ORF">KDX31_12725</name>
</gene>